<reference evidence="1 2" key="1">
    <citation type="journal article" date="2021" name="BMC Genomics">
        <title>Datura genome reveals duplications of psychoactive alkaloid biosynthetic genes and high mutation rate following tissue culture.</title>
        <authorList>
            <person name="Rajewski A."/>
            <person name="Carter-House D."/>
            <person name="Stajich J."/>
            <person name="Litt A."/>
        </authorList>
    </citation>
    <scope>NUCLEOTIDE SEQUENCE [LARGE SCALE GENOMIC DNA]</scope>
    <source>
        <strain evidence="1">AR-01</strain>
    </source>
</reference>
<comment type="caution">
    <text evidence="1">The sequence shown here is derived from an EMBL/GenBank/DDBJ whole genome shotgun (WGS) entry which is preliminary data.</text>
</comment>
<dbReference type="Proteomes" id="UP000823775">
    <property type="component" value="Unassembled WGS sequence"/>
</dbReference>
<sequence length="149" mass="17853">MQANIDSLEVSLFEQFNVEVDAKVSGNQQKCQTTMEDAGEEEPIEEYDVSYAEANVDAPADALEFAEEEPMEEFRDWLCKRLLWMHQLMLWKLLEKKNPWKNMVVVLRLTWMRRLTVWEVPEESMENMMFVLRLTWMPLMFLKLIMLRL</sequence>
<gene>
    <name evidence="1" type="ORF">HAX54_034592</name>
</gene>
<protein>
    <submittedName>
        <fullName evidence="1">Uncharacterized protein</fullName>
    </submittedName>
</protein>
<name>A0ABS8VFP4_DATST</name>
<evidence type="ECO:0000313" key="1">
    <source>
        <dbReference type="EMBL" id="MCD9645576.1"/>
    </source>
</evidence>
<keyword evidence="2" id="KW-1185">Reference proteome</keyword>
<proteinExistence type="predicted"/>
<accession>A0ABS8VFP4</accession>
<evidence type="ECO:0000313" key="2">
    <source>
        <dbReference type="Proteomes" id="UP000823775"/>
    </source>
</evidence>
<dbReference type="EMBL" id="JACEIK010004473">
    <property type="protein sequence ID" value="MCD9645576.1"/>
    <property type="molecule type" value="Genomic_DNA"/>
</dbReference>
<organism evidence="1 2">
    <name type="scientific">Datura stramonium</name>
    <name type="common">Jimsonweed</name>
    <name type="synonym">Common thornapple</name>
    <dbReference type="NCBI Taxonomy" id="4076"/>
    <lineage>
        <taxon>Eukaryota</taxon>
        <taxon>Viridiplantae</taxon>
        <taxon>Streptophyta</taxon>
        <taxon>Embryophyta</taxon>
        <taxon>Tracheophyta</taxon>
        <taxon>Spermatophyta</taxon>
        <taxon>Magnoliopsida</taxon>
        <taxon>eudicotyledons</taxon>
        <taxon>Gunneridae</taxon>
        <taxon>Pentapetalae</taxon>
        <taxon>asterids</taxon>
        <taxon>lamiids</taxon>
        <taxon>Solanales</taxon>
        <taxon>Solanaceae</taxon>
        <taxon>Solanoideae</taxon>
        <taxon>Datureae</taxon>
        <taxon>Datura</taxon>
    </lineage>
</organism>